<evidence type="ECO:0000313" key="3">
    <source>
        <dbReference type="Proteomes" id="UP000274920"/>
    </source>
</evidence>
<name>A0A3R8KWC8_9FIRM</name>
<proteinExistence type="predicted"/>
<feature type="region of interest" description="Disordered" evidence="1">
    <location>
        <begin position="314"/>
        <end position="343"/>
    </location>
</feature>
<accession>A0A3R8KWC8</accession>
<keyword evidence="3" id="KW-1185">Reference proteome</keyword>
<organism evidence="2 3">
    <name type="scientific">Schaedlerella arabinosiphila</name>
    <dbReference type="NCBI Taxonomy" id="2044587"/>
    <lineage>
        <taxon>Bacteria</taxon>
        <taxon>Bacillati</taxon>
        <taxon>Bacillota</taxon>
        <taxon>Clostridia</taxon>
        <taxon>Lachnospirales</taxon>
        <taxon>Lachnospiraceae</taxon>
        <taxon>Schaedlerella</taxon>
    </lineage>
</organism>
<evidence type="ECO:0000313" key="2">
    <source>
        <dbReference type="EMBL" id="RRK33260.1"/>
    </source>
</evidence>
<dbReference type="Proteomes" id="UP000274920">
    <property type="component" value="Unassembled WGS sequence"/>
</dbReference>
<sequence length="384" mass="44801">MSEKQILVNQKHKDNVFRILYRDDKKRQMELYNAVSGKNYTDAEELQVVTLKHAIYMGMKNDLAFIVFDELHLYEHQSTVNPNMPLRFLHYISKEYEGLVESRKLYGSTPVKLQAPYFTVFYNGTKKYPERIILKLSDLYKLSEEEHLLCSNRNDVVPFEDKGSAAEAGSMAIMSAKINGEEKSEPSLRDGMDLRFHENAADSEEVSRILEMESPFLELKVLVLNINSGNNTKFLEQCPTLREYMKYVERVRKYLPDMELEAAVKRAVDECIREGILEDFFRKNKAEVIAMSIFEYDEKEVIDYIREEERAIGREEGKEEGKKEGREEGKKEGKVEGRMEGKKEEAQKYGRLILRLTEEGKSSLVVKIAMDDALRERLYEEYQL</sequence>
<gene>
    <name evidence="2" type="ORF">EBB54_19395</name>
</gene>
<protein>
    <submittedName>
        <fullName evidence="2">Transposase</fullName>
    </submittedName>
</protein>
<evidence type="ECO:0000256" key="1">
    <source>
        <dbReference type="SAM" id="MobiDB-lite"/>
    </source>
</evidence>
<comment type="caution">
    <text evidence="2">The sequence shown here is derived from an EMBL/GenBank/DDBJ whole genome shotgun (WGS) entry which is preliminary data.</text>
</comment>
<dbReference type="AlphaFoldDB" id="A0A3R8KWC8"/>
<reference evidence="2" key="1">
    <citation type="submission" date="2018-10" db="EMBL/GenBank/DDBJ databases">
        <title>Schaedlerella arabinophila gen. nov. sp. nov., isolated from the mouse intestinal tract and comparative analysis with the genome of the closely related altered Schaedler flora strain ASF502.</title>
        <authorList>
            <person name="Miyake S."/>
            <person name="Soh M."/>
            <person name="Seedorf H."/>
        </authorList>
    </citation>
    <scope>NUCLEOTIDE SEQUENCE [LARGE SCALE GENOMIC DNA]</scope>
    <source>
        <strain evidence="2">DSM 106076</strain>
    </source>
</reference>
<dbReference type="EMBL" id="RHJS01000002">
    <property type="protein sequence ID" value="RRK33260.1"/>
    <property type="molecule type" value="Genomic_DNA"/>
</dbReference>
<dbReference type="RefSeq" id="WP_125128573.1">
    <property type="nucleotide sequence ID" value="NZ_RHJS01000002.1"/>
</dbReference>